<evidence type="ECO:0000313" key="2">
    <source>
        <dbReference type="EMBL" id="AEI13433.1"/>
    </source>
</evidence>
<dbReference type="KEGG" id="cga:Celgi_2940"/>
<sequence>MTDQPVLLFLHGVGAGDPDDVWKDVLDARLREIGYPGLGGVTVIAPKYPNSLVASDDRHPLPGITVKEPSGEEARRNRLEFDRRESAIENLLEKHERGSDWLLGEPLTDVALRAKVFAQATNYLRKPQVRANVLTRVLGEVPASGRVVIIGHSLGSVVAADVLRRLPRGVRVVGMVSIGSPLSSASFHVDGLRDGLRQPPTNLDWWVSFWNPLDPVTTHRGVSSAFPWMTDYRVRTTVNHKVHDAVTYLADARVALVVGHALHGSQSKELATVMKGLDVPVDATETLMLLALRYAYLTEVKLQGAVKERYACARREVQANAVAALMDRRTQDDRPVPAAVASLALDLTDPHSPVPEPGRISPVSKDEAVLPLISVMTANVIRPFEIDVDETVRVEALEDLTIEMGLGRQYARDLIDAGVAVREALSGSTNWVRWTALGLGAAALVAATGGLALAAAPGVAGAAAITSALAAFGPGGMIGGLLTAGVLVGTGGGGVVLGLTSPGTTAEAVEAVVSTQLTAAILRQRQELEQDFATWATLAEAGRALRREQAHLAVISDPSAPSLKELERKLRTVDRALAYLTAVGLGPGEPDGPSVSPAAILERATDAFRSVDIDGDGAPDPRRARTAADDARSAVSAFLRRKRVSTEEDADPLRGP</sequence>
<dbReference type="InterPro" id="IPR029058">
    <property type="entry name" value="AB_hydrolase_fold"/>
</dbReference>
<evidence type="ECO:0000256" key="1">
    <source>
        <dbReference type="SAM" id="MobiDB-lite"/>
    </source>
</evidence>
<organism evidence="2 3">
    <name type="scientific">Cellulomonas gilvus (strain ATCC 13127 / NRRL B-14078)</name>
    <name type="common">Cellvibrio gilvus</name>
    <dbReference type="NCBI Taxonomy" id="593907"/>
    <lineage>
        <taxon>Bacteria</taxon>
        <taxon>Bacillati</taxon>
        <taxon>Actinomycetota</taxon>
        <taxon>Actinomycetes</taxon>
        <taxon>Micrococcales</taxon>
        <taxon>Cellulomonadaceae</taxon>
        <taxon>Cellulomonas</taxon>
    </lineage>
</organism>
<dbReference type="HOGENOM" id="CLU_031107_0_0_11"/>
<evidence type="ECO:0008006" key="4">
    <source>
        <dbReference type="Google" id="ProtNLM"/>
    </source>
</evidence>
<name>F8A6E5_CELGA</name>
<dbReference type="eggNOG" id="COG1075">
    <property type="taxonomic scope" value="Bacteria"/>
</dbReference>
<dbReference type="STRING" id="593907.Celgi_2940"/>
<accession>F8A6E5</accession>
<evidence type="ECO:0000313" key="3">
    <source>
        <dbReference type="Proteomes" id="UP000000485"/>
    </source>
</evidence>
<feature type="compositionally biased region" description="Basic and acidic residues" evidence="1">
    <location>
        <begin position="619"/>
        <end position="631"/>
    </location>
</feature>
<dbReference type="AlphaFoldDB" id="F8A6E5"/>
<feature type="region of interest" description="Disordered" evidence="1">
    <location>
        <begin position="610"/>
        <end position="631"/>
    </location>
</feature>
<dbReference type="SUPFAM" id="SSF53474">
    <property type="entry name" value="alpha/beta-Hydrolases"/>
    <property type="match status" value="1"/>
</dbReference>
<proteinExistence type="predicted"/>
<keyword evidence="3" id="KW-1185">Reference proteome</keyword>
<dbReference type="Gene3D" id="3.40.50.1820">
    <property type="entry name" value="alpha/beta hydrolase"/>
    <property type="match status" value="1"/>
</dbReference>
<dbReference type="EMBL" id="CP002665">
    <property type="protein sequence ID" value="AEI13433.1"/>
    <property type="molecule type" value="Genomic_DNA"/>
</dbReference>
<reference evidence="3" key="1">
    <citation type="submission" date="2011-04" db="EMBL/GenBank/DDBJ databases">
        <title>Complete sequence of Cellvibrio gilvus ATCC 13127.</title>
        <authorList>
            <person name="Lucas S."/>
            <person name="Han J."/>
            <person name="Lapidus A."/>
            <person name="Cheng J.-F."/>
            <person name="Goodwin L."/>
            <person name="Pitluck S."/>
            <person name="Peters L."/>
            <person name="Munk A."/>
            <person name="Detter J.C."/>
            <person name="Han C."/>
            <person name="Tapia R."/>
            <person name="Land M."/>
            <person name="Hauser L."/>
            <person name="Kyrpides N."/>
            <person name="Ivanova N."/>
            <person name="Ovchinnikova G."/>
            <person name="Pagani I."/>
            <person name="Mead D."/>
            <person name="Brumm P."/>
            <person name="Woyke T."/>
        </authorList>
    </citation>
    <scope>NUCLEOTIDE SEQUENCE [LARGE SCALE GENOMIC DNA]</scope>
    <source>
        <strain evidence="3">ATCC 13127 / NRRL B-14078</strain>
    </source>
</reference>
<protein>
    <recommendedName>
        <fullName evidence="4">PGAP1 family protein</fullName>
    </recommendedName>
</protein>
<gene>
    <name evidence="2" type="ordered locus">Celgi_2940</name>
</gene>
<dbReference type="RefSeq" id="WP_013884950.1">
    <property type="nucleotide sequence ID" value="NC_015671.1"/>
</dbReference>
<dbReference type="Proteomes" id="UP000000485">
    <property type="component" value="Chromosome"/>
</dbReference>